<reference evidence="7" key="1">
    <citation type="journal article" date="2022" name="Int. J. Syst. Evol. Microbiol.">
        <title>Anaeromyxobacter oryzae sp. nov., Anaeromyxobacter diazotrophicus sp. nov. and Anaeromyxobacter paludicola sp. nov., isolated from paddy soils.</title>
        <authorList>
            <person name="Itoh H."/>
            <person name="Xu Z."/>
            <person name="Mise K."/>
            <person name="Masuda Y."/>
            <person name="Ushijima N."/>
            <person name="Hayakawa C."/>
            <person name="Shiratori Y."/>
            <person name="Senoo K."/>
        </authorList>
    </citation>
    <scope>NUCLEOTIDE SEQUENCE [LARGE SCALE GENOMIC DNA]</scope>
    <source>
        <strain evidence="7">Red232</strain>
    </source>
</reference>
<keyword evidence="2" id="KW-0159">Chromosome partition</keyword>
<evidence type="ECO:0000256" key="3">
    <source>
        <dbReference type="ARBA" id="ARBA00023125"/>
    </source>
</evidence>
<dbReference type="SMART" id="SM00470">
    <property type="entry name" value="ParB"/>
    <property type="match status" value="1"/>
</dbReference>
<dbReference type="Pfam" id="PF23552">
    <property type="entry name" value="ParB_C"/>
    <property type="match status" value="1"/>
</dbReference>
<feature type="region of interest" description="Disordered" evidence="4">
    <location>
        <begin position="234"/>
        <end position="254"/>
    </location>
</feature>
<dbReference type="RefSeq" id="WP_248361577.1">
    <property type="nucleotide sequence ID" value="NZ_AP025591.1"/>
</dbReference>
<sequence length="300" mass="32663">MTMAEKRRPALGRGMAALLSNAPPPPSAAPVASVAPAIPGRTLLSLPIEAIERNPEQPRKRFEEQKLEELAASIREHGIVEPILVRKDGGKYRILAGERRWRAAQRAGLKEVPAVLREATDREAFELALVENLQRADLNAIEEAEAYDVLLSDHGLTQEEIAKRVGKERSTVANALRLLKLPEEVREAVRGGQLDMGHARALLGLEDVEAIRKAAQRAVREGLSVRATEALVRGLTQKPGKKGPSDGTSDTPAIRDLSHRLQRRLGARCRVVPKSAVAGKLEVEYTSLDELDGILAKIGA</sequence>
<feature type="domain" description="ParB-like N-terminal" evidence="5">
    <location>
        <begin position="44"/>
        <end position="133"/>
    </location>
</feature>
<dbReference type="Gene3D" id="1.10.10.2830">
    <property type="match status" value="1"/>
</dbReference>
<comment type="similarity">
    <text evidence="1">Belongs to the ParB family.</text>
</comment>
<evidence type="ECO:0000256" key="1">
    <source>
        <dbReference type="ARBA" id="ARBA00006295"/>
    </source>
</evidence>
<feature type="region of interest" description="Disordered" evidence="4">
    <location>
        <begin position="1"/>
        <end position="33"/>
    </location>
</feature>
<name>A0ABN6MVG0_9BACT</name>
<evidence type="ECO:0000256" key="2">
    <source>
        <dbReference type="ARBA" id="ARBA00022829"/>
    </source>
</evidence>
<evidence type="ECO:0000313" key="7">
    <source>
        <dbReference type="Proteomes" id="UP001162891"/>
    </source>
</evidence>
<dbReference type="Pfam" id="PF17762">
    <property type="entry name" value="HTH_ParB"/>
    <property type="match status" value="1"/>
</dbReference>
<dbReference type="InterPro" id="IPR057240">
    <property type="entry name" value="ParB_dimer_C"/>
</dbReference>
<dbReference type="NCBIfam" id="TIGR00180">
    <property type="entry name" value="parB_part"/>
    <property type="match status" value="1"/>
</dbReference>
<protein>
    <submittedName>
        <fullName evidence="6">Chromosome partitioning protein ParB</fullName>
    </submittedName>
</protein>
<evidence type="ECO:0000259" key="5">
    <source>
        <dbReference type="SMART" id="SM00470"/>
    </source>
</evidence>
<dbReference type="PANTHER" id="PTHR33375:SF1">
    <property type="entry name" value="CHROMOSOME-PARTITIONING PROTEIN PARB-RELATED"/>
    <property type="match status" value="1"/>
</dbReference>
<evidence type="ECO:0000256" key="4">
    <source>
        <dbReference type="SAM" id="MobiDB-lite"/>
    </source>
</evidence>
<keyword evidence="3" id="KW-0238">DNA-binding</keyword>
<dbReference type="InterPro" id="IPR050336">
    <property type="entry name" value="Chromosome_partition/occlusion"/>
</dbReference>
<keyword evidence="7" id="KW-1185">Reference proteome</keyword>
<proteinExistence type="inferred from homology"/>
<dbReference type="InterPro" id="IPR036086">
    <property type="entry name" value="ParB/Sulfiredoxin_sf"/>
</dbReference>
<dbReference type="InterPro" id="IPR003115">
    <property type="entry name" value="ParB_N"/>
</dbReference>
<dbReference type="Proteomes" id="UP001162891">
    <property type="component" value="Chromosome"/>
</dbReference>
<gene>
    <name evidence="6" type="ORF">AMOR_25040</name>
</gene>
<dbReference type="SUPFAM" id="SSF109709">
    <property type="entry name" value="KorB DNA-binding domain-like"/>
    <property type="match status" value="1"/>
</dbReference>
<dbReference type="InterPro" id="IPR004437">
    <property type="entry name" value="ParB/RepB/Spo0J"/>
</dbReference>
<dbReference type="Pfam" id="PF02195">
    <property type="entry name" value="ParB_N"/>
    <property type="match status" value="1"/>
</dbReference>
<accession>A0ABN6MVG0</accession>
<dbReference type="Gene3D" id="3.90.1530.30">
    <property type="match status" value="1"/>
</dbReference>
<dbReference type="SUPFAM" id="SSF110849">
    <property type="entry name" value="ParB/Sulfiredoxin"/>
    <property type="match status" value="1"/>
</dbReference>
<dbReference type="EMBL" id="AP025591">
    <property type="protein sequence ID" value="BDG03508.1"/>
    <property type="molecule type" value="Genomic_DNA"/>
</dbReference>
<dbReference type="CDD" id="cd16393">
    <property type="entry name" value="SPO0J_N"/>
    <property type="match status" value="1"/>
</dbReference>
<dbReference type="PANTHER" id="PTHR33375">
    <property type="entry name" value="CHROMOSOME-PARTITIONING PROTEIN PARB-RELATED"/>
    <property type="match status" value="1"/>
</dbReference>
<evidence type="ECO:0000313" key="6">
    <source>
        <dbReference type="EMBL" id="BDG03508.1"/>
    </source>
</evidence>
<organism evidence="6 7">
    <name type="scientific">Anaeromyxobacter oryzae</name>
    <dbReference type="NCBI Taxonomy" id="2918170"/>
    <lineage>
        <taxon>Bacteria</taxon>
        <taxon>Pseudomonadati</taxon>
        <taxon>Myxococcota</taxon>
        <taxon>Myxococcia</taxon>
        <taxon>Myxococcales</taxon>
        <taxon>Cystobacterineae</taxon>
        <taxon>Anaeromyxobacteraceae</taxon>
        <taxon>Anaeromyxobacter</taxon>
    </lineage>
</organism>
<dbReference type="InterPro" id="IPR041468">
    <property type="entry name" value="HTH_ParB/Spo0J"/>
</dbReference>